<feature type="compositionally biased region" description="Low complexity" evidence="1">
    <location>
        <begin position="365"/>
        <end position="375"/>
    </location>
</feature>
<sequence length="484" mass="50074">MARACPACPTAASPTRTTPASAWDQWRSPAWARMAGTPGVPRPTAFRRASARPHFPSWSTSPFTRSPTARPACGACRSACSGRKRGALWIQKGGRRGRSPIEAAPWSPRSHPSHPLCPAAHTLTPILVAPPLSLLLLPPARQEFGNNPDTSKALRCLVTEGELQREGRGGRKDPFSYTLTAHPRPASSDAGAGRGDDTGPAPRALRSGGQDSGADAGVVSRAPRGPELGPPAPAPAPRSQRTAARQAAAQGAGHATARQAAAPCAPPQRQRSTPVQDEEDALWSALARVKRRRRTALAPASTCDSSASEAAAPPPAAAPPAAHPPAQAQAWAAHASGHMHAPGHAQRPGHSQAQGHPQAPPHAQAPPRAAARPASPGRPPLSTLPGGLHEHAVLNAYFSAAVVRQRAQQAAAAEAHHAAWMHPSALPPSFLHAGGVAMPTVPHHGAQRPPADGQAAHKALPRVNPYLAAQLYWQMTGGGGGGRP</sequence>
<organism evidence="2">
    <name type="scientific">Auxenochlorella protothecoides</name>
    <name type="common">Green microalga</name>
    <name type="synonym">Chlorella protothecoides</name>
    <dbReference type="NCBI Taxonomy" id="3075"/>
    <lineage>
        <taxon>Eukaryota</taxon>
        <taxon>Viridiplantae</taxon>
        <taxon>Chlorophyta</taxon>
        <taxon>core chlorophytes</taxon>
        <taxon>Trebouxiophyceae</taxon>
        <taxon>Chlorellales</taxon>
        <taxon>Chlorellaceae</taxon>
        <taxon>Auxenochlorella</taxon>
    </lineage>
</organism>
<feature type="compositionally biased region" description="Low complexity" evidence="1">
    <location>
        <begin position="237"/>
        <end position="271"/>
    </location>
</feature>
<feature type="region of interest" description="Disordered" evidence="1">
    <location>
        <begin position="162"/>
        <end position="279"/>
    </location>
</feature>
<feature type="compositionally biased region" description="Low complexity" evidence="1">
    <location>
        <begin position="324"/>
        <end position="335"/>
    </location>
</feature>
<reference evidence="2" key="1">
    <citation type="submission" date="2015-08" db="EMBL/GenBank/DDBJ databases">
        <authorList>
            <person name="Babu N.S."/>
            <person name="Beckwith C.J."/>
            <person name="Beseler K.G."/>
            <person name="Brison A."/>
            <person name="Carone J.V."/>
            <person name="Caskin T.P."/>
            <person name="Diamond M."/>
            <person name="Durham M.E."/>
            <person name="Foxe J.M."/>
            <person name="Go M."/>
            <person name="Henderson B.A."/>
            <person name="Jones I.B."/>
            <person name="McGettigan J.A."/>
            <person name="Micheletti S.J."/>
            <person name="Nasrallah M.E."/>
            <person name="Ortiz D."/>
            <person name="Piller C.R."/>
            <person name="Privatt S.R."/>
            <person name="Schneider S.L."/>
            <person name="Sharp S."/>
            <person name="Smith T.C."/>
            <person name="Stanton J.D."/>
            <person name="Ullery H.E."/>
            <person name="Wilson R.J."/>
            <person name="Serrano M.G."/>
            <person name="Buck G."/>
            <person name="Lee V."/>
            <person name="Wang Y."/>
            <person name="Carvalho R."/>
            <person name="Voegtly L."/>
            <person name="Shi R."/>
            <person name="Duckworth R."/>
            <person name="Johnson A."/>
            <person name="Loviza R."/>
            <person name="Walstead R."/>
            <person name="Shah Z."/>
            <person name="Kiflezghi M."/>
            <person name="Wade K."/>
            <person name="Ball S.L."/>
            <person name="Bradley K.W."/>
            <person name="Asai D.J."/>
            <person name="Bowman C.A."/>
            <person name="Russell D.A."/>
            <person name="Pope W.H."/>
            <person name="Jacobs-Sera D."/>
            <person name="Hendrix R.W."/>
            <person name="Hatfull G.F."/>
        </authorList>
    </citation>
    <scope>NUCLEOTIDE SEQUENCE</scope>
</reference>
<protein>
    <submittedName>
        <fullName evidence="2">Uncharacterized protein</fullName>
    </submittedName>
</protein>
<feature type="region of interest" description="Disordered" evidence="1">
    <location>
        <begin position="1"/>
        <end position="22"/>
    </location>
</feature>
<evidence type="ECO:0000313" key="2">
    <source>
        <dbReference type="EMBL" id="JAT75470.1"/>
    </source>
</evidence>
<feature type="compositionally biased region" description="Basic and acidic residues" evidence="1">
    <location>
        <begin position="162"/>
        <end position="174"/>
    </location>
</feature>
<accession>A0A1D2A8D5</accession>
<name>A0A1D2A8D5_AUXPR</name>
<proteinExistence type="predicted"/>
<evidence type="ECO:0000256" key="1">
    <source>
        <dbReference type="SAM" id="MobiDB-lite"/>
    </source>
</evidence>
<feature type="compositionally biased region" description="Pro residues" evidence="1">
    <location>
        <begin position="312"/>
        <end position="323"/>
    </location>
</feature>
<feature type="region of interest" description="Disordered" evidence="1">
    <location>
        <begin position="297"/>
        <end position="387"/>
    </location>
</feature>
<dbReference type="EMBL" id="GDKF01003152">
    <property type="protein sequence ID" value="JAT75470.1"/>
    <property type="molecule type" value="Transcribed_RNA"/>
</dbReference>
<gene>
    <name evidence="2" type="ORF">g.39490</name>
</gene>
<dbReference type="AlphaFoldDB" id="A0A1D2A8D5"/>